<keyword evidence="1" id="KW-1133">Transmembrane helix</keyword>
<keyword evidence="3" id="KW-1185">Reference proteome</keyword>
<organism evidence="2 3">
    <name type="scientific">Streptomyces lonarensis</name>
    <dbReference type="NCBI Taxonomy" id="700599"/>
    <lineage>
        <taxon>Bacteria</taxon>
        <taxon>Bacillati</taxon>
        <taxon>Actinomycetota</taxon>
        <taxon>Actinomycetes</taxon>
        <taxon>Kitasatosporales</taxon>
        <taxon>Streptomycetaceae</taxon>
        <taxon>Streptomyces</taxon>
    </lineage>
</organism>
<evidence type="ECO:0000313" key="3">
    <source>
        <dbReference type="Proteomes" id="UP000578686"/>
    </source>
</evidence>
<sequence>MSELVAKGVSLGLPTWVGLAIGALSVIGMIIVVIVYGGKEENGGG</sequence>
<proteinExistence type="predicted"/>
<comment type="caution">
    <text evidence="2">The sequence shown here is derived from an EMBL/GenBank/DDBJ whole genome shotgun (WGS) entry which is preliminary data.</text>
</comment>
<feature type="transmembrane region" description="Helical" evidence="1">
    <location>
        <begin position="16"/>
        <end position="37"/>
    </location>
</feature>
<keyword evidence="1" id="KW-0812">Transmembrane</keyword>
<name>A0A7X6D347_9ACTN</name>
<keyword evidence="1" id="KW-0472">Membrane</keyword>
<reference evidence="2 3" key="1">
    <citation type="submission" date="2020-03" db="EMBL/GenBank/DDBJ databases">
        <title>Draft genome of Streptomyces sp. ventii, isolated from the Axial Seamount in the Pacific Ocean, and resequencing of the two type strains Streptomyces lonarensis strain NCL 716 and Streptomyces bohaiensis strain 11A07.</title>
        <authorList>
            <person name="Loughran R.M."/>
            <person name="Pfannmuller K.M."/>
            <person name="Wasson B.J."/>
            <person name="Deadmond M.C."/>
            <person name="Paddock B.E."/>
            <person name="Koyack M.J."/>
            <person name="Gallegos D.A."/>
            <person name="Mitchell E.A."/>
            <person name="Ushijima B."/>
            <person name="Saw J.H."/>
            <person name="Mcphail K.L."/>
            <person name="Videau P."/>
        </authorList>
    </citation>
    <scope>NUCLEOTIDE SEQUENCE [LARGE SCALE GENOMIC DNA]</scope>
    <source>
        <strain evidence="2 3">NCL716</strain>
    </source>
</reference>
<gene>
    <name evidence="2" type="ORF">HCN56_17380</name>
</gene>
<dbReference type="Proteomes" id="UP000578686">
    <property type="component" value="Unassembled WGS sequence"/>
</dbReference>
<accession>A0A7X6D347</accession>
<evidence type="ECO:0000256" key="1">
    <source>
        <dbReference type="SAM" id="Phobius"/>
    </source>
</evidence>
<dbReference type="EMBL" id="JAAVJD010000148">
    <property type="protein sequence ID" value="NJQ07310.1"/>
    <property type="molecule type" value="Genomic_DNA"/>
</dbReference>
<dbReference type="RefSeq" id="WP_167972197.1">
    <property type="nucleotide sequence ID" value="NZ_BHZG01000143.1"/>
</dbReference>
<dbReference type="AlphaFoldDB" id="A0A7X6D347"/>
<evidence type="ECO:0000313" key="2">
    <source>
        <dbReference type="EMBL" id="NJQ07310.1"/>
    </source>
</evidence>
<protein>
    <submittedName>
        <fullName evidence="2">Uncharacterized protein</fullName>
    </submittedName>
</protein>